<accession>A0ACC1MXF5</accession>
<dbReference type="Proteomes" id="UP001143910">
    <property type="component" value="Unassembled WGS sequence"/>
</dbReference>
<dbReference type="EMBL" id="JANJQO010001294">
    <property type="protein sequence ID" value="KAJ2971682.1"/>
    <property type="molecule type" value="Genomic_DNA"/>
</dbReference>
<sequence length="410" mass="45918">MKHNILGTTPGAPMPTSIDCITLGLISEEHSKRLIQEFRRLPLEGLGLDVDPWKIRQESPLLFASCLLVGLHKIPKLCQSQLHDSLYTYAQKLLSETLLRTPLCMETVQAMLIFSHWHLAPAQYLTYIDSWLLAGVGILHGRLALDYAASQDSAQETSEYGRKNSIQTWNNVCITHIRYSVGTGQCPMVNQDSLRRYNSGARPWDRILIAEARLYSMIFQTITTKLRTVSCELDGDEIERWRLNHSTLIGKFTVATHRYELSADIALALDEDVSGSLLFAYSCSHLIVARHLLKVITGATPSAFEEIGWTSSEVDSRIEIQTNRALAHSLKILHACRDIFRAHGNATPAYTYMMCTTAAITVMEFPERIASLGNTGETRDLIEDIQQCISDCGRKDVVFGWAANVMRASS</sequence>
<organism evidence="1 2">
    <name type="scientific">Zarea fungicola</name>
    <dbReference type="NCBI Taxonomy" id="93591"/>
    <lineage>
        <taxon>Eukaryota</taxon>
        <taxon>Fungi</taxon>
        <taxon>Dikarya</taxon>
        <taxon>Ascomycota</taxon>
        <taxon>Pezizomycotina</taxon>
        <taxon>Sordariomycetes</taxon>
        <taxon>Hypocreomycetidae</taxon>
        <taxon>Hypocreales</taxon>
        <taxon>Cordycipitaceae</taxon>
        <taxon>Zarea</taxon>
    </lineage>
</organism>
<comment type="caution">
    <text evidence="1">The sequence shown here is derived from an EMBL/GenBank/DDBJ whole genome shotgun (WGS) entry which is preliminary data.</text>
</comment>
<gene>
    <name evidence="1" type="ORF">NQ176_g7572</name>
</gene>
<keyword evidence="2" id="KW-1185">Reference proteome</keyword>
<protein>
    <submittedName>
        <fullName evidence="1">Uncharacterized protein</fullName>
    </submittedName>
</protein>
<evidence type="ECO:0000313" key="1">
    <source>
        <dbReference type="EMBL" id="KAJ2971682.1"/>
    </source>
</evidence>
<proteinExistence type="predicted"/>
<reference evidence="1" key="1">
    <citation type="submission" date="2022-08" db="EMBL/GenBank/DDBJ databases">
        <title>Genome Sequence of Lecanicillium fungicola.</title>
        <authorList>
            <person name="Buettner E."/>
        </authorList>
    </citation>
    <scope>NUCLEOTIDE SEQUENCE</scope>
    <source>
        <strain evidence="1">Babe33</strain>
    </source>
</reference>
<evidence type="ECO:0000313" key="2">
    <source>
        <dbReference type="Proteomes" id="UP001143910"/>
    </source>
</evidence>
<name>A0ACC1MXF5_9HYPO</name>